<gene>
    <name evidence="4" type="ORF">INT47_007616</name>
</gene>
<feature type="domain" description="Rab-GAP TBC" evidence="3">
    <location>
        <begin position="160"/>
        <end position="352"/>
    </location>
</feature>
<dbReference type="PANTHER" id="PTHR47219:SF9">
    <property type="entry name" value="GTPASE ACTIVATING PROTEIN AND CENTROSOME-ASSOCIATED, ISOFORM B"/>
    <property type="match status" value="1"/>
</dbReference>
<dbReference type="Proteomes" id="UP000603453">
    <property type="component" value="Unassembled WGS sequence"/>
</dbReference>
<dbReference type="PANTHER" id="PTHR47219">
    <property type="entry name" value="RAB GTPASE-ACTIVATING PROTEIN 1-LIKE"/>
    <property type="match status" value="1"/>
</dbReference>
<feature type="compositionally biased region" description="Low complexity" evidence="2">
    <location>
        <begin position="38"/>
        <end position="57"/>
    </location>
</feature>
<dbReference type="InterPro" id="IPR000195">
    <property type="entry name" value="Rab-GAP-TBC_dom"/>
</dbReference>
<sequence length="424" mass="49683">MDTEMNASKPSIWLELANAQEKVHHLPRQDSSQLTTASSDTDLTHITTTTSSIRTAPPTNPRKSTSSSSIQKRESDIRLQYNQRPEKVPDIAAEMEKWYATTDRYGFIKCDQLASSTKAQEKEVERSEKWADMSEVVLLHNDQVHSFPFSHKFKSRVFKGIPYCWKRDAWYFLITHCLKEAKSDYKLCSLYRDLLSKESSHERQIDLDIPRTLGDHIMFKQRYGKGQRALFNVLRAFSKFDEEVGYCQGMTNIVATILMYCEEEKAFVVLVHMFARDELHNLYIPGFPKLMESFYIQEALLKRYLPKLYHHLTDLGLSSDIYSTRWYITLFTGGVVSYHTLMRIWDAYFLCGYDIFFFVAVALLKTHEQDLMEGDLDVCMQTLGSTMTVPDDDRFMKKVQKLWERSQRHHTIETLRKEYKTQHD</sequence>
<dbReference type="EMBL" id="JAEPRD010000028">
    <property type="protein sequence ID" value="KAG2206859.1"/>
    <property type="molecule type" value="Genomic_DNA"/>
</dbReference>
<keyword evidence="5" id="KW-1185">Reference proteome</keyword>
<reference evidence="4" key="1">
    <citation type="submission" date="2020-12" db="EMBL/GenBank/DDBJ databases">
        <title>Metabolic potential, ecology and presence of endohyphal bacteria is reflected in genomic diversity of Mucoromycotina.</title>
        <authorList>
            <person name="Muszewska A."/>
            <person name="Okrasinska A."/>
            <person name="Steczkiewicz K."/>
            <person name="Drgas O."/>
            <person name="Orlowska M."/>
            <person name="Perlinska-Lenart U."/>
            <person name="Aleksandrzak-Piekarczyk T."/>
            <person name="Szatraj K."/>
            <person name="Zielenkiewicz U."/>
            <person name="Pilsyk S."/>
            <person name="Malc E."/>
            <person name="Mieczkowski P."/>
            <person name="Kruszewska J.S."/>
            <person name="Biernat P."/>
            <person name="Pawlowska J."/>
        </authorList>
    </citation>
    <scope>NUCLEOTIDE SEQUENCE</scope>
    <source>
        <strain evidence="4">WA0000017839</strain>
    </source>
</reference>
<dbReference type="Gene3D" id="1.10.8.270">
    <property type="entry name" value="putative rabgap domain of human tbc1 domain family member 14 like domains"/>
    <property type="match status" value="1"/>
</dbReference>
<accession>A0A8H7VA54</accession>
<feature type="compositionally biased region" description="Polar residues" evidence="2">
    <location>
        <begin position="61"/>
        <end position="70"/>
    </location>
</feature>
<name>A0A8H7VA54_9FUNG</name>
<dbReference type="OrthoDB" id="294251at2759"/>
<dbReference type="InterPro" id="IPR035969">
    <property type="entry name" value="Rab-GAP_TBC_sf"/>
</dbReference>
<dbReference type="Pfam" id="PF00566">
    <property type="entry name" value="RabGAP-TBC"/>
    <property type="match status" value="1"/>
</dbReference>
<comment type="caution">
    <text evidence="4">The sequence shown here is derived from an EMBL/GenBank/DDBJ whole genome shotgun (WGS) entry which is preliminary data.</text>
</comment>
<dbReference type="SUPFAM" id="SSF47923">
    <property type="entry name" value="Ypt/Rab-GAP domain of gyp1p"/>
    <property type="match status" value="2"/>
</dbReference>
<proteinExistence type="predicted"/>
<evidence type="ECO:0000313" key="5">
    <source>
        <dbReference type="Proteomes" id="UP000603453"/>
    </source>
</evidence>
<dbReference type="PROSITE" id="PS50086">
    <property type="entry name" value="TBC_RABGAP"/>
    <property type="match status" value="1"/>
</dbReference>
<dbReference type="FunFam" id="1.10.8.270:FF:000001">
    <property type="entry name" value="TBC1 domain family member 1"/>
    <property type="match status" value="1"/>
</dbReference>
<feature type="region of interest" description="Disordered" evidence="2">
    <location>
        <begin position="24"/>
        <end position="76"/>
    </location>
</feature>
<keyword evidence="1" id="KW-0343">GTPase activation</keyword>
<evidence type="ECO:0000313" key="4">
    <source>
        <dbReference type="EMBL" id="KAG2206859.1"/>
    </source>
</evidence>
<dbReference type="SMART" id="SM00164">
    <property type="entry name" value="TBC"/>
    <property type="match status" value="1"/>
</dbReference>
<evidence type="ECO:0000256" key="1">
    <source>
        <dbReference type="ARBA" id="ARBA00022468"/>
    </source>
</evidence>
<evidence type="ECO:0000259" key="3">
    <source>
        <dbReference type="PROSITE" id="PS50086"/>
    </source>
</evidence>
<dbReference type="InterPro" id="IPR050302">
    <property type="entry name" value="Rab_GAP_TBC_domain"/>
</dbReference>
<dbReference type="GO" id="GO:0005096">
    <property type="term" value="F:GTPase activator activity"/>
    <property type="evidence" value="ECO:0007669"/>
    <property type="project" value="UniProtKB-KW"/>
</dbReference>
<dbReference type="GO" id="GO:0031267">
    <property type="term" value="F:small GTPase binding"/>
    <property type="evidence" value="ECO:0007669"/>
    <property type="project" value="TreeGrafter"/>
</dbReference>
<organism evidence="4 5">
    <name type="scientific">Mucor saturninus</name>
    <dbReference type="NCBI Taxonomy" id="64648"/>
    <lineage>
        <taxon>Eukaryota</taxon>
        <taxon>Fungi</taxon>
        <taxon>Fungi incertae sedis</taxon>
        <taxon>Mucoromycota</taxon>
        <taxon>Mucoromycotina</taxon>
        <taxon>Mucoromycetes</taxon>
        <taxon>Mucorales</taxon>
        <taxon>Mucorineae</taxon>
        <taxon>Mucoraceae</taxon>
        <taxon>Mucor</taxon>
    </lineage>
</organism>
<dbReference type="Gene3D" id="1.10.472.80">
    <property type="entry name" value="Ypt/Rab-GAP domain of gyp1p, domain 3"/>
    <property type="match status" value="1"/>
</dbReference>
<evidence type="ECO:0000256" key="2">
    <source>
        <dbReference type="SAM" id="MobiDB-lite"/>
    </source>
</evidence>
<protein>
    <recommendedName>
        <fullName evidence="3">Rab-GAP TBC domain-containing protein</fullName>
    </recommendedName>
</protein>
<dbReference type="AlphaFoldDB" id="A0A8H7VA54"/>